<feature type="domain" description="RRM" evidence="4">
    <location>
        <begin position="340"/>
        <end position="418"/>
    </location>
</feature>
<dbReference type="AlphaFoldDB" id="A0A8S1JEA1"/>
<protein>
    <recommendedName>
        <fullName evidence="4">RRM domain-containing protein</fullName>
    </recommendedName>
</protein>
<feature type="region of interest" description="Disordered" evidence="3">
    <location>
        <begin position="615"/>
        <end position="647"/>
    </location>
</feature>
<evidence type="ECO:0000256" key="1">
    <source>
        <dbReference type="ARBA" id="ARBA00022884"/>
    </source>
</evidence>
<accession>A0A8S1JEA1</accession>
<dbReference type="InterPro" id="IPR000504">
    <property type="entry name" value="RRM_dom"/>
</dbReference>
<dbReference type="PANTHER" id="PTHR48025">
    <property type="entry name" value="OS02G0815200 PROTEIN"/>
    <property type="match status" value="1"/>
</dbReference>
<feature type="region of interest" description="Disordered" evidence="3">
    <location>
        <begin position="732"/>
        <end position="754"/>
    </location>
</feature>
<dbReference type="Proteomes" id="UP000708148">
    <property type="component" value="Unassembled WGS sequence"/>
</dbReference>
<dbReference type="PANTHER" id="PTHR48025:SF1">
    <property type="entry name" value="RRM DOMAIN-CONTAINING PROTEIN"/>
    <property type="match status" value="1"/>
</dbReference>
<evidence type="ECO:0000313" key="6">
    <source>
        <dbReference type="Proteomes" id="UP000708148"/>
    </source>
</evidence>
<evidence type="ECO:0000259" key="4">
    <source>
        <dbReference type="PROSITE" id="PS50102"/>
    </source>
</evidence>
<dbReference type="CDD" id="cd12320">
    <property type="entry name" value="RRM6_RBM19_RRM5_MRD1"/>
    <property type="match status" value="1"/>
</dbReference>
<dbReference type="InterPro" id="IPR012677">
    <property type="entry name" value="Nucleotide-bd_a/b_plait_sf"/>
</dbReference>
<dbReference type="CDD" id="cd12565">
    <property type="entry name" value="RRM1_MRD1"/>
    <property type="match status" value="1"/>
</dbReference>
<comment type="caution">
    <text evidence="5">The sequence shown here is derived from an EMBL/GenBank/DDBJ whole genome shotgun (WGS) entry which is preliminary data.</text>
</comment>
<dbReference type="Gene3D" id="3.30.70.330">
    <property type="match status" value="5"/>
</dbReference>
<evidence type="ECO:0000256" key="2">
    <source>
        <dbReference type="PROSITE-ProRule" id="PRU00176"/>
    </source>
</evidence>
<organism evidence="5 6">
    <name type="scientific">Ostreobium quekettii</name>
    <dbReference type="NCBI Taxonomy" id="121088"/>
    <lineage>
        <taxon>Eukaryota</taxon>
        <taxon>Viridiplantae</taxon>
        <taxon>Chlorophyta</taxon>
        <taxon>core chlorophytes</taxon>
        <taxon>Ulvophyceae</taxon>
        <taxon>TCBD clade</taxon>
        <taxon>Bryopsidales</taxon>
        <taxon>Ostreobineae</taxon>
        <taxon>Ostreobiaceae</taxon>
        <taxon>Ostreobium</taxon>
    </lineage>
</organism>
<feature type="compositionally biased region" description="Acidic residues" evidence="3">
    <location>
        <begin position="221"/>
        <end position="237"/>
    </location>
</feature>
<feature type="domain" description="RRM" evidence="4">
    <location>
        <begin position="4"/>
        <end position="81"/>
    </location>
</feature>
<proteinExistence type="predicted"/>
<evidence type="ECO:0000256" key="3">
    <source>
        <dbReference type="SAM" id="MobiDB-lite"/>
    </source>
</evidence>
<gene>
    <name evidence="5" type="ORF">OSTQU699_LOCUS7433</name>
</gene>
<dbReference type="EMBL" id="CAJHUC010001700">
    <property type="protein sequence ID" value="CAD7702076.1"/>
    <property type="molecule type" value="Genomic_DNA"/>
</dbReference>
<feature type="region of interest" description="Disordered" evidence="3">
    <location>
        <begin position="270"/>
        <end position="299"/>
    </location>
</feature>
<dbReference type="PROSITE" id="PS50102">
    <property type="entry name" value="RRM"/>
    <property type="match status" value="5"/>
</dbReference>
<dbReference type="GO" id="GO:0005634">
    <property type="term" value="C:nucleus"/>
    <property type="evidence" value="ECO:0007669"/>
    <property type="project" value="TreeGrafter"/>
</dbReference>
<name>A0A8S1JEA1_9CHLO</name>
<feature type="domain" description="RRM" evidence="4">
    <location>
        <begin position="535"/>
        <end position="607"/>
    </location>
</feature>
<dbReference type="InterPro" id="IPR035979">
    <property type="entry name" value="RBD_domain_sf"/>
</dbReference>
<feature type="domain" description="RRM" evidence="4">
    <location>
        <begin position="762"/>
        <end position="839"/>
    </location>
</feature>
<feature type="region of interest" description="Disordered" evidence="3">
    <location>
        <begin position="128"/>
        <end position="255"/>
    </location>
</feature>
<feature type="compositionally biased region" description="Basic and acidic residues" evidence="3">
    <location>
        <begin position="627"/>
        <end position="640"/>
    </location>
</feature>
<dbReference type="Pfam" id="PF00076">
    <property type="entry name" value="RRM_1"/>
    <property type="match status" value="5"/>
</dbReference>
<dbReference type="InterPro" id="IPR050502">
    <property type="entry name" value="Euk_RNA-bind_prot"/>
</dbReference>
<reference evidence="5" key="1">
    <citation type="submission" date="2020-12" db="EMBL/GenBank/DDBJ databases">
        <authorList>
            <person name="Iha C."/>
        </authorList>
    </citation>
    <scope>NUCLEOTIDE SEQUENCE</scope>
</reference>
<dbReference type="SMART" id="SM00360">
    <property type="entry name" value="RRM"/>
    <property type="match status" value="5"/>
</dbReference>
<sequence length="857" mass="94061">MACSRLCVKNLPADVGDAQLLRHFAARGSVTDARVMRTRNGQSRQFGFVGFSTAEEAVAAQKYYDRTFIRTKRITVEFAKKVGDEGLSRPWSKHSQGSSAHAKIKERIEIQDVKVNKVKKKLTVEKVKKKEKKVKRNSAEEGSNDVDERKKTEQADGGEENEQGGGQEGEVTLEEFLTEVAPKHRKRLWSDGMPQSMASLQPAKKARQGGNIHKQGGTTAEESEPEEEGMSDSEDSMGDSSSGTHASRSFKGTDDESDLQYLKSRMQEHWKDDDDDFGRNDDDRAVERPKKRLKSAATVDSEVVCNEANGKELHGSKSKATSRATTGLDAKDRDKIMHTHRLFVRNLPYAATEAQLWKLVEEFGDVLDVHLVTDRGTQRSKGFAYVQFAKAEDALSAAQALDCRAFQGRLIHILPADAQPDRPPQSDVPKFAGFKGEREAQRRQDAGNRAAWNTLFVRADTVAEAAAAHYGMSKAELMARDASDLGARLALGEAQVVAETKEALGEAGVDVAKLEAAALSSGKSAQAASVDRSSTALIVKNLPYTTDAKELEALLASAGAVSRFVLPPTKALALVEFEGQEGARRAFRSLAFKKYQNVPIYLEWAPKDVFASAPRVADEAHSEDEADVPKDDATDARAASEPEGDDAVKTPSIYIKNLAFSTNQEALRKLFDSAASEVGGRLLSAKIVYKRKGDSKLVSAGYGFAEVDEWEVAKHVIRKLQGHVLDGHKLDVRHSSRRPSNVKQSAAAVQPEGKSRGRDACSKLVVRNVAFEATRKDLVEVLGAFGHLKSCRLPRKFDGHHRGFAFAEFVTKREARAALEGAAGVHLYGRRLACEYARDEEGIEELRAKTLAQFHED</sequence>
<dbReference type="GO" id="GO:0003729">
    <property type="term" value="F:mRNA binding"/>
    <property type="evidence" value="ECO:0007669"/>
    <property type="project" value="TreeGrafter"/>
</dbReference>
<feature type="compositionally biased region" description="Basic and acidic residues" evidence="3">
    <location>
        <begin position="270"/>
        <end position="288"/>
    </location>
</feature>
<dbReference type="CDD" id="cd12317">
    <property type="entry name" value="RRM4_RBM19_RRM3_MRD1"/>
    <property type="match status" value="1"/>
</dbReference>
<feature type="domain" description="RRM" evidence="4">
    <location>
        <begin position="651"/>
        <end position="737"/>
    </location>
</feature>
<dbReference type="OrthoDB" id="439639at2759"/>
<keyword evidence="1 2" id="KW-0694">RNA-binding</keyword>
<dbReference type="SUPFAM" id="SSF54928">
    <property type="entry name" value="RNA-binding domain, RBD"/>
    <property type="match status" value="5"/>
</dbReference>
<evidence type="ECO:0000313" key="5">
    <source>
        <dbReference type="EMBL" id="CAD7702076.1"/>
    </source>
</evidence>
<keyword evidence="6" id="KW-1185">Reference proteome</keyword>